<dbReference type="AlphaFoldDB" id="A0A161R6R5"/>
<evidence type="ECO:0000256" key="3">
    <source>
        <dbReference type="PROSITE-ProRule" id="PRU01106"/>
    </source>
</evidence>
<reference evidence="6 7" key="1">
    <citation type="submission" date="2015-09" db="EMBL/GenBank/DDBJ databases">
        <title>Bacillus cereus food isolates.</title>
        <authorList>
            <person name="Boekhorst J."/>
        </authorList>
    </citation>
    <scope>NUCLEOTIDE SEQUENCE [LARGE SCALE GENOMIC DNA]</scope>
    <source>
        <strain evidence="6 7">B4088</strain>
    </source>
</reference>
<evidence type="ECO:0000259" key="5">
    <source>
        <dbReference type="PROSITE" id="PS51770"/>
    </source>
</evidence>
<dbReference type="PANTHER" id="PTHR11049:SF24">
    <property type="entry name" value="CYTOSOLIC ACYL COENZYME A THIOESTER HYDROLASE"/>
    <property type="match status" value="1"/>
</dbReference>
<dbReference type="PANTHER" id="PTHR11049">
    <property type="entry name" value="ACYL COENZYME A THIOESTER HYDROLASE"/>
    <property type="match status" value="1"/>
</dbReference>
<dbReference type="PROSITE" id="PS51770">
    <property type="entry name" value="HOTDOG_ACOT"/>
    <property type="match status" value="1"/>
</dbReference>
<name>A0A161R6R5_BACCE</name>
<dbReference type="GO" id="GO:0052816">
    <property type="term" value="F:long-chain fatty acyl-CoA hydrolase activity"/>
    <property type="evidence" value="ECO:0007669"/>
    <property type="project" value="TreeGrafter"/>
</dbReference>
<dbReference type="InterPro" id="IPR040170">
    <property type="entry name" value="Cytosol_ACT"/>
</dbReference>
<dbReference type="InterPro" id="IPR033120">
    <property type="entry name" value="HOTDOG_ACOT"/>
</dbReference>
<comment type="similarity">
    <text evidence="1">Belongs to the acyl coenzyme A hydrolase family.</text>
</comment>
<dbReference type="CDD" id="cd03442">
    <property type="entry name" value="BFIT_BACH"/>
    <property type="match status" value="1"/>
</dbReference>
<evidence type="ECO:0000256" key="4">
    <source>
        <dbReference type="SAM" id="MobiDB-lite"/>
    </source>
</evidence>
<proteinExistence type="inferred from homology"/>
<keyword evidence="2 3" id="KW-0378">Hydrolase</keyword>
<dbReference type="Gene3D" id="3.10.129.10">
    <property type="entry name" value="Hotdog Thioesterase"/>
    <property type="match status" value="1"/>
</dbReference>
<dbReference type="InterPro" id="IPR029069">
    <property type="entry name" value="HotDog_dom_sf"/>
</dbReference>
<dbReference type="GO" id="GO:0006637">
    <property type="term" value="P:acyl-CoA metabolic process"/>
    <property type="evidence" value="ECO:0007669"/>
    <property type="project" value="TreeGrafter"/>
</dbReference>
<dbReference type="InterPro" id="IPR006683">
    <property type="entry name" value="Thioestr_dom"/>
</dbReference>
<organism evidence="6 7">
    <name type="scientific">Bacillus cereus</name>
    <dbReference type="NCBI Taxonomy" id="1396"/>
    <lineage>
        <taxon>Bacteria</taxon>
        <taxon>Bacillati</taxon>
        <taxon>Bacillota</taxon>
        <taxon>Bacilli</taxon>
        <taxon>Bacillales</taxon>
        <taxon>Bacillaceae</taxon>
        <taxon>Bacillus</taxon>
        <taxon>Bacillus cereus group</taxon>
    </lineage>
</organism>
<dbReference type="RefSeq" id="WP_063259597.1">
    <property type="nucleotide sequence ID" value="NZ_LJKE01000015.1"/>
</dbReference>
<evidence type="ECO:0000256" key="2">
    <source>
        <dbReference type="ARBA" id="ARBA00022801"/>
    </source>
</evidence>
<dbReference type="SUPFAM" id="SSF54637">
    <property type="entry name" value="Thioesterase/thiol ester dehydrase-isomerase"/>
    <property type="match status" value="1"/>
</dbReference>
<accession>A0A161R6R5</accession>
<feature type="domain" description="HotDog ACOT-type" evidence="5">
    <location>
        <begin position="6"/>
        <end position="118"/>
    </location>
</feature>
<sequence>MQKTCNNTRVVQTDLVLPNDTNNHNTLFGGVLMKKIDAVASIAARRHCRTGAVTASTDSVDFLLPIRPIDSVCLEAFVVSTGKSSMEVFVKVIRETLNTGERKVAATAFLTFVSVDDKGVPQNVEEIVPESPEEKLLHASAGERAEMRKTRRMQSKSIAQGLSTEKPWARENN</sequence>
<feature type="compositionally biased region" description="Basic and acidic residues" evidence="4">
    <location>
        <begin position="132"/>
        <end position="148"/>
    </location>
</feature>
<comment type="caution">
    <text evidence="6">The sequence shown here is derived from an EMBL/GenBank/DDBJ whole genome shotgun (WGS) entry which is preliminary data.</text>
</comment>
<evidence type="ECO:0000256" key="1">
    <source>
        <dbReference type="ARBA" id="ARBA00010458"/>
    </source>
</evidence>
<protein>
    <submittedName>
        <fullName evidence="6">Acyl-CoA hydrolase</fullName>
    </submittedName>
</protein>
<gene>
    <name evidence="6" type="ORF">B4088_0362</name>
</gene>
<dbReference type="GO" id="GO:0009062">
    <property type="term" value="P:fatty acid catabolic process"/>
    <property type="evidence" value="ECO:0007669"/>
    <property type="project" value="TreeGrafter"/>
</dbReference>
<dbReference type="EMBL" id="LJKE01000015">
    <property type="protein sequence ID" value="KZD71901.1"/>
    <property type="molecule type" value="Genomic_DNA"/>
</dbReference>
<evidence type="ECO:0000313" key="6">
    <source>
        <dbReference type="EMBL" id="KZD71901.1"/>
    </source>
</evidence>
<dbReference type="Pfam" id="PF03061">
    <property type="entry name" value="4HBT"/>
    <property type="match status" value="1"/>
</dbReference>
<dbReference type="PATRIC" id="fig|1396.535.peg.4107"/>
<dbReference type="Proteomes" id="UP000076482">
    <property type="component" value="Unassembled WGS sequence"/>
</dbReference>
<dbReference type="GO" id="GO:0005829">
    <property type="term" value="C:cytosol"/>
    <property type="evidence" value="ECO:0007669"/>
    <property type="project" value="TreeGrafter"/>
</dbReference>
<feature type="region of interest" description="Disordered" evidence="4">
    <location>
        <begin position="131"/>
        <end position="173"/>
    </location>
</feature>
<evidence type="ECO:0000313" key="7">
    <source>
        <dbReference type="Proteomes" id="UP000076482"/>
    </source>
</evidence>